<gene>
    <name evidence="3" type="ORF">GUITHDRAFT_164337</name>
</gene>
<evidence type="ECO:0000313" key="3">
    <source>
        <dbReference type="EMBL" id="EKX41612.1"/>
    </source>
</evidence>
<dbReference type="InterPro" id="IPR012462">
    <property type="entry name" value="UFSP1/2_DUB_cat"/>
</dbReference>
<proteinExistence type="predicted"/>
<keyword evidence="1" id="KW-0378">Hydrolase</keyword>
<reference evidence="5" key="2">
    <citation type="submission" date="2012-11" db="EMBL/GenBank/DDBJ databases">
        <authorList>
            <person name="Kuo A."/>
            <person name="Curtis B.A."/>
            <person name="Tanifuji G."/>
            <person name="Burki F."/>
            <person name="Gruber A."/>
            <person name="Irimia M."/>
            <person name="Maruyama S."/>
            <person name="Arias M.C."/>
            <person name="Ball S.G."/>
            <person name="Gile G.H."/>
            <person name="Hirakawa Y."/>
            <person name="Hopkins J.F."/>
            <person name="Rensing S.A."/>
            <person name="Schmutz J."/>
            <person name="Symeonidi A."/>
            <person name="Elias M."/>
            <person name="Eveleigh R.J."/>
            <person name="Herman E.K."/>
            <person name="Klute M.J."/>
            <person name="Nakayama T."/>
            <person name="Obornik M."/>
            <person name="Reyes-Prieto A."/>
            <person name="Armbrust E.V."/>
            <person name="Aves S.J."/>
            <person name="Beiko R.G."/>
            <person name="Coutinho P."/>
            <person name="Dacks J.B."/>
            <person name="Durnford D.G."/>
            <person name="Fast N.M."/>
            <person name="Green B.R."/>
            <person name="Grisdale C."/>
            <person name="Hempe F."/>
            <person name="Henrissat B."/>
            <person name="Hoppner M.P."/>
            <person name="Ishida K.-I."/>
            <person name="Kim E."/>
            <person name="Koreny L."/>
            <person name="Kroth P.G."/>
            <person name="Liu Y."/>
            <person name="Malik S.-B."/>
            <person name="Maier U.G."/>
            <person name="McRose D."/>
            <person name="Mock T."/>
            <person name="Neilson J.A."/>
            <person name="Onodera N.T."/>
            <person name="Poole A.M."/>
            <person name="Pritham E.J."/>
            <person name="Richards T.A."/>
            <person name="Rocap G."/>
            <person name="Roy S.W."/>
            <person name="Sarai C."/>
            <person name="Schaack S."/>
            <person name="Shirato S."/>
            <person name="Slamovits C.H."/>
            <person name="Spencer D.F."/>
            <person name="Suzuki S."/>
            <person name="Worden A.Z."/>
            <person name="Zauner S."/>
            <person name="Barry K."/>
            <person name="Bell C."/>
            <person name="Bharti A.K."/>
            <person name="Crow J.A."/>
            <person name="Grimwood J."/>
            <person name="Kramer R."/>
            <person name="Lindquist E."/>
            <person name="Lucas S."/>
            <person name="Salamov A."/>
            <person name="McFadden G.I."/>
            <person name="Lane C.E."/>
            <person name="Keeling P.J."/>
            <person name="Gray M.W."/>
            <person name="Grigoriev I.V."/>
            <person name="Archibald J.M."/>
        </authorList>
    </citation>
    <scope>NUCLEOTIDE SEQUENCE</scope>
    <source>
        <strain evidence="5">CCMP2712</strain>
    </source>
</reference>
<dbReference type="OrthoDB" id="417506at2759"/>
<reference evidence="4" key="3">
    <citation type="submission" date="2015-06" db="UniProtKB">
        <authorList>
            <consortium name="EnsemblProtists"/>
        </authorList>
    </citation>
    <scope>IDENTIFICATION</scope>
</reference>
<dbReference type="RefSeq" id="XP_005828592.1">
    <property type="nucleotide sequence ID" value="XM_005828535.1"/>
</dbReference>
<accession>L1IZT8</accession>
<dbReference type="Pfam" id="PF07910">
    <property type="entry name" value="Peptidase_C78"/>
    <property type="match status" value="1"/>
</dbReference>
<dbReference type="AlphaFoldDB" id="L1IZT8"/>
<name>L1IZT8_GUITC</name>
<dbReference type="KEGG" id="gtt:GUITHDRAFT_164337"/>
<dbReference type="PANTHER" id="PTHR48153:SF3">
    <property type="entry name" value="INACTIVE UFM1-SPECIFIC PROTEASE 1"/>
    <property type="match status" value="1"/>
</dbReference>
<evidence type="ECO:0000256" key="1">
    <source>
        <dbReference type="ARBA" id="ARBA00022801"/>
    </source>
</evidence>
<dbReference type="Gene3D" id="3.90.70.130">
    <property type="match status" value="1"/>
</dbReference>
<feature type="domain" description="UFSP1/2/DUB catalytic" evidence="2">
    <location>
        <begin position="19"/>
        <end position="204"/>
    </location>
</feature>
<organism evidence="3">
    <name type="scientific">Guillardia theta (strain CCMP2712)</name>
    <name type="common">Cryptophyte</name>
    <dbReference type="NCBI Taxonomy" id="905079"/>
    <lineage>
        <taxon>Eukaryota</taxon>
        <taxon>Cryptophyceae</taxon>
        <taxon>Pyrenomonadales</taxon>
        <taxon>Geminigeraceae</taxon>
        <taxon>Guillardia</taxon>
    </lineage>
</organism>
<evidence type="ECO:0000313" key="4">
    <source>
        <dbReference type="EnsemblProtists" id="EKX41612"/>
    </source>
</evidence>
<evidence type="ECO:0000313" key="5">
    <source>
        <dbReference type="Proteomes" id="UP000011087"/>
    </source>
</evidence>
<dbReference type="STRING" id="905079.L1IZT8"/>
<dbReference type="eggNOG" id="KOG2433">
    <property type="taxonomic scope" value="Eukaryota"/>
</dbReference>
<dbReference type="Proteomes" id="UP000011087">
    <property type="component" value="Unassembled WGS sequence"/>
</dbReference>
<dbReference type="InterPro" id="IPR038765">
    <property type="entry name" value="Papain-like_cys_pep_sf"/>
</dbReference>
<protein>
    <recommendedName>
        <fullName evidence="2">UFSP1/2/DUB catalytic domain-containing protein</fullName>
    </recommendedName>
</protein>
<dbReference type="GO" id="GO:0071567">
    <property type="term" value="F:deUFMylase activity"/>
    <property type="evidence" value="ECO:0007669"/>
    <property type="project" value="TreeGrafter"/>
</dbReference>
<sequence>MVLRDVHKLLQLEAVNKSSEYVRGSYEYHHYGQGISDHGWGCAYRSCQTIFSWYALKGFRARDEKRVPSIREMQEVLVKMGDKPCKFLGSSDWIGSVEISILLDYFYSAPCRIIHRRNDEPWDPSITRSIMSHFAAVGSPIMLGGQGGGARTVLGICISEAEDAQVPRCLLLDPHYSGEDEIASLSRHSSRVCAWSTFDSICRQYGSFTNLCLPLLPVGVPGVLDDAPGHDDNSEWEMEVVDVG</sequence>
<evidence type="ECO:0000259" key="2">
    <source>
        <dbReference type="Pfam" id="PF07910"/>
    </source>
</evidence>
<dbReference type="OMA" id="AISWIIN"/>
<dbReference type="HOGENOM" id="CLU_114366_0_0_1"/>
<dbReference type="EMBL" id="JH993022">
    <property type="protein sequence ID" value="EKX41612.1"/>
    <property type="molecule type" value="Genomic_DNA"/>
</dbReference>
<dbReference type="PANTHER" id="PTHR48153">
    <property type="entry name" value="UFM1-SPECIFIC PROTEASE 2"/>
    <property type="match status" value="1"/>
</dbReference>
<dbReference type="SUPFAM" id="SSF54001">
    <property type="entry name" value="Cysteine proteinases"/>
    <property type="match status" value="1"/>
</dbReference>
<keyword evidence="5" id="KW-1185">Reference proteome</keyword>
<dbReference type="EnsemblProtists" id="EKX41612">
    <property type="protein sequence ID" value="EKX41612"/>
    <property type="gene ID" value="GUITHDRAFT_164337"/>
</dbReference>
<dbReference type="PaxDb" id="55529-EKX41612"/>
<dbReference type="GeneID" id="17298212"/>
<reference evidence="3 5" key="1">
    <citation type="journal article" date="2012" name="Nature">
        <title>Algal genomes reveal evolutionary mosaicism and the fate of nucleomorphs.</title>
        <authorList>
            <consortium name="DOE Joint Genome Institute"/>
            <person name="Curtis B.A."/>
            <person name="Tanifuji G."/>
            <person name="Burki F."/>
            <person name="Gruber A."/>
            <person name="Irimia M."/>
            <person name="Maruyama S."/>
            <person name="Arias M.C."/>
            <person name="Ball S.G."/>
            <person name="Gile G.H."/>
            <person name="Hirakawa Y."/>
            <person name="Hopkins J.F."/>
            <person name="Kuo A."/>
            <person name="Rensing S.A."/>
            <person name="Schmutz J."/>
            <person name="Symeonidi A."/>
            <person name="Elias M."/>
            <person name="Eveleigh R.J."/>
            <person name="Herman E.K."/>
            <person name="Klute M.J."/>
            <person name="Nakayama T."/>
            <person name="Obornik M."/>
            <person name="Reyes-Prieto A."/>
            <person name="Armbrust E.V."/>
            <person name="Aves S.J."/>
            <person name="Beiko R.G."/>
            <person name="Coutinho P."/>
            <person name="Dacks J.B."/>
            <person name="Durnford D.G."/>
            <person name="Fast N.M."/>
            <person name="Green B.R."/>
            <person name="Grisdale C.J."/>
            <person name="Hempel F."/>
            <person name="Henrissat B."/>
            <person name="Hoppner M.P."/>
            <person name="Ishida K."/>
            <person name="Kim E."/>
            <person name="Koreny L."/>
            <person name="Kroth P.G."/>
            <person name="Liu Y."/>
            <person name="Malik S.B."/>
            <person name="Maier U.G."/>
            <person name="McRose D."/>
            <person name="Mock T."/>
            <person name="Neilson J.A."/>
            <person name="Onodera N.T."/>
            <person name="Poole A.M."/>
            <person name="Pritham E.J."/>
            <person name="Richards T.A."/>
            <person name="Rocap G."/>
            <person name="Roy S.W."/>
            <person name="Sarai C."/>
            <person name="Schaack S."/>
            <person name="Shirato S."/>
            <person name="Slamovits C.H."/>
            <person name="Spencer D.F."/>
            <person name="Suzuki S."/>
            <person name="Worden A.Z."/>
            <person name="Zauner S."/>
            <person name="Barry K."/>
            <person name="Bell C."/>
            <person name="Bharti A.K."/>
            <person name="Crow J.A."/>
            <person name="Grimwood J."/>
            <person name="Kramer R."/>
            <person name="Lindquist E."/>
            <person name="Lucas S."/>
            <person name="Salamov A."/>
            <person name="McFadden G.I."/>
            <person name="Lane C.E."/>
            <person name="Keeling P.J."/>
            <person name="Gray M.W."/>
            <person name="Grigoriev I.V."/>
            <person name="Archibald J.M."/>
        </authorList>
    </citation>
    <scope>NUCLEOTIDE SEQUENCE</scope>
    <source>
        <strain evidence="3 5">CCMP2712</strain>
    </source>
</reference>